<evidence type="ECO:0000256" key="1">
    <source>
        <dbReference type="SAM" id="Phobius"/>
    </source>
</evidence>
<feature type="transmembrane region" description="Helical" evidence="1">
    <location>
        <begin position="48"/>
        <end position="70"/>
    </location>
</feature>
<accession>A0A1S7PGR0</accession>
<evidence type="ECO:0008006" key="4">
    <source>
        <dbReference type="Google" id="ProtNLM"/>
    </source>
</evidence>
<gene>
    <name evidence="2" type="ORF">AGR3A_Cc260020</name>
</gene>
<keyword evidence="1" id="KW-0812">Transmembrane</keyword>
<keyword evidence="1" id="KW-0472">Membrane</keyword>
<reference evidence="3" key="1">
    <citation type="submission" date="2016-01" db="EMBL/GenBank/DDBJ databases">
        <authorList>
            <person name="Regsiter A."/>
            <person name="william w."/>
        </authorList>
    </citation>
    <scope>NUCLEOTIDE SEQUENCE [LARGE SCALE GENOMIC DNA]</scope>
    <source>
        <strain evidence="3">CFBP 6623</strain>
    </source>
</reference>
<proteinExistence type="predicted"/>
<feature type="transmembrane region" description="Helical" evidence="1">
    <location>
        <begin position="112"/>
        <end position="130"/>
    </location>
</feature>
<feature type="transmembrane region" description="Helical" evidence="1">
    <location>
        <begin position="23"/>
        <end position="42"/>
    </location>
</feature>
<dbReference type="EMBL" id="FBWK01000019">
    <property type="protein sequence ID" value="CUX21050.1"/>
    <property type="molecule type" value="Genomic_DNA"/>
</dbReference>
<dbReference type="STRING" id="1183432.AGR3A_Cc260020"/>
<dbReference type="Pfam" id="PF07077">
    <property type="entry name" value="DUF1345"/>
    <property type="match status" value="1"/>
</dbReference>
<dbReference type="RefSeq" id="WP_046800177.1">
    <property type="nucleotide sequence ID" value="NZ_LT009723.1"/>
</dbReference>
<evidence type="ECO:0000313" key="3">
    <source>
        <dbReference type="Proteomes" id="UP000191988"/>
    </source>
</evidence>
<sequence length="225" mass="24060">MTTAKPKSPTTTGSNAFRRHQPFVFAFFAGALGLGLALAFAPSLAVEMAAVLFFLTYLTLVAFRLPGLTAQHLKAHADSDDLPAIAIIAVTLLAVAVAVVSLFQALNHTGETVWTLLIAFASVIFGWLTIHTMTALHYAHLYWRPATVDGKRQHRGGMDFPATKEPCGYDFLYFAVVIGMTAQTSDVGVTTTAMRKVTLLHSIVSFFFNTVLVAAAVNAAVSLAG</sequence>
<feature type="transmembrane region" description="Helical" evidence="1">
    <location>
        <begin position="203"/>
        <end position="224"/>
    </location>
</feature>
<organism evidence="2 3">
    <name type="scientific">Agrobacterium tomkonis CFBP 6623</name>
    <dbReference type="NCBI Taxonomy" id="1183432"/>
    <lineage>
        <taxon>Bacteria</taxon>
        <taxon>Pseudomonadati</taxon>
        <taxon>Pseudomonadota</taxon>
        <taxon>Alphaproteobacteria</taxon>
        <taxon>Hyphomicrobiales</taxon>
        <taxon>Rhizobiaceae</taxon>
        <taxon>Rhizobium/Agrobacterium group</taxon>
        <taxon>Agrobacterium</taxon>
        <taxon>Agrobacterium tumefaciens complex</taxon>
    </lineage>
</organism>
<protein>
    <recommendedName>
        <fullName evidence="4">DUF1345 domain-containing protein</fullName>
    </recommendedName>
</protein>
<dbReference type="AlphaFoldDB" id="A0A1S7PGR0"/>
<feature type="transmembrane region" description="Helical" evidence="1">
    <location>
        <begin position="82"/>
        <end position="106"/>
    </location>
</feature>
<evidence type="ECO:0000313" key="2">
    <source>
        <dbReference type="EMBL" id="CUX21050.1"/>
    </source>
</evidence>
<dbReference type="Proteomes" id="UP000191988">
    <property type="component" value="Unassembled WGS sequence"/>
</dbReference>
<keyword evidence="1" id="KW-1133">Transmembrane helix</keyword>
<name>A0A1S7PGR0_9HYPH</name>
<dbReference type="InterPro" id="IPR009781">
    <property type="entry name" value="DUF1345"/>
</dbReference>
<keyword evidence="3" id="KW-1185">Reference proteome</keyword>